<gene>
    <name evidence="3" type="ORF">MBEBAB_0173</name>
</gene>
<feature type="domain" description="GSCFA" evidence="2">
    <location>
        <begin position="6"/>
        <end position="134"/>
    </location>
</feature>
<dbReference type="SUPFAM" id="SSF52266">
    <property type="entry name" value="SGNH hydrolase"/>
    <property type="match status" value="1"/>
</dbReference>
<dbReference type="Pfam" id="PF08885">
    <property type="entry name" value="GSCFA"/>
    <property type="match status" value="1"/>
</dbReference>
<dbReference type="RefSeq" id="WP_021696019.1">
    <property type="nucleotide sequence ID" value="NZ_BATC01000002.1"/>
</dbReference>
<evidence type="ECO:0000259" key="2">
    <source>
        <dbReference type="Pfam" id="PF08885"/>
    </source>
</evidence>
<feature type="region of interest" description="Disordered" evidence="1">
    <location>
        <begin position="1"/>
        <end position="23"/>
    </location>
</feature>
<accession>A0A8E0KGW5</accession>
<evidence type="ECO:0000256" key="1">
    <source>
        <dbReference type="SAM" id="MobiDB-lite"/>
    </source>
</evidence>
<keyword evidence="4" id="KW-1185">Reference proteome</keyword>
<evidence type="ECO:0000313" key="4">
    <source>
        <dbReference type="Proteomes" id="UP000016569"/>
    </source>
</evidence>
<dbReference type="InterPro" id="IPR014982">
    <property type="entry name" value="GSCFA"/>
</dbReference>
<dbReference type="AlphaFoldDB" id="A0A8E0KGW5"/>
<evidence type="ECO:0000313" key="3">
    <source>
        <dbReference type="EMBL" id="GAD57923.1"/>
    </source>
</evidence>
<sequence>MNKQSGKIACQKPGYAKGGGEEQTEFHMSSYEENYANLRRIVEIITQVRPDARIVFTVSPVPLARTFSDNDIVAANTEGKSILRAAIGAIARDFDAVTYFPSYELVMANSPFSWREDDGRHVDNWIVSRIVKTFKAAHCTTG</sequence>
<protein>
    <recommendedName>
        <fullName evidence="2">GSCFA domain-containing protein</fullName>
    </recommendedName>
</protein>
<name>A0A8E0KGW5_9CAUL</name>
<comment type="caution">
    <text evidence="3">The sequence shown here is derived from an EMBL/GenBank/DDBJ whole genome shotgun (WGS) entry which is preliminary data.</text>
</comment>
<reference evidence="4" key="1">
    <citation type="journal article" date="2013" name="Genome Announc.">
        <title>Draft Genome Sequence of the Dimorphic Prosthecate Bacterium Brevundimonas abyssalis TAR-001T.</title>
        <authorList>
            <person name="Tsubouchi T."/>
            <person name="Nishi S."/>
            <person name="Usui K."/>
            <person name="Shimane Y."/>
            <person name="Takaki Y."/>
            <person name="Maruyama T."/>
            <person name="Hatada Y."/>
        </authorList>
    </citation>
    <scope>NUCLEOTIDE SEQUENCE [LARGE SCALE GENOMIC DNA]</scope>
    <source>
        <strain evidence="4">TAR-001</strain>
    </source>
</reference>
<dbReference type="EMBL" id="BATC01000002">
    <property type="protein sequence ID" value="GAD57923.1"/>
    <property type="molecule type" value="Genomic_DNA"/>
</dbReference>
<proteinExistence type="predicted"/>
<organism evidence="3 4">
    <name type="scientific">Brevundimonas abyssalis TAR-001</name>
    <dbReference type="NCBI Taxonomy" id="1391729"/>
    <lineage>
        <taxon>Bacteria</taxon>
        <taxon>Pseudomonadati</taxon>
        <taxon>Pseudomonadota</taxon>
        <taxon>Alphaproteobacteria</taxon>
        <taxon>Caulobacterales</taxon>
        <taxon>Caulobacteraceae</taxon>
        <taxon>Brevundimonas</taxon>
    </lineage>
</organism>
<dbReference type="Proteomes" id="UP000016569">
    <property type="component" value="Unassembled WGS sequence"/>
</dbReference>
<dbReference type="OrthoDB" id="369216at2"/>